<dbReference type="AlphaFoldDB" id="A0A0F9M794"/>
<sequence length="153" mass="17809">MPKKDSEKYKLDGIHKEYILNKLALHCGQTEIVKAIKTNFGIEISVQGIDYYKREYEKEWREKRSYFNKHIAEIEPFADKSLRVQKRGELIRDIEDEGLWYTVFGKFGDHKKGNHGAINDLLDSIKKEIEPFKIAQTNPDGEGPVEINVKLVD</sequence>
<organism evidence="1">
    <name type="scientific">marine sediment metagenome</name>
    <dbReference type="NCBI Taxonomy" id="412755"/>
    <lineage>
        <taxon>unclassified sequences</taxon>
        <taxon>metagenomes</taxon>
        <taxon>ecological metagenomes</taxon>
    </lineage>
</organism>
<name>A0A0F9M794_9ZZZZ</name>
<gene>
    <name evidence="1" type="ORF">LCGC14_1125860</name>
</gene>
<comment type="caution">
    <text evidence="1">The sequence shown here is derived from an EMBL/GenBank/DDBJ whole genome shotgun (WGS) entry which is preliminary data.</text>
</comment>
<reference evidence="1" key="1">
    <citation type="journal article" date="2015" name="Nature">
        <title>Complex archaea that bridge the gap between prokaryotes and eukaryotes.</title>
        <authorList>
            <person name="Spang A."/>
            <person name="Saw J.H."/>
            <person name="Jorgensen S.L."/>
            <person name="Zaremba-Niedzwiedzka K."/>
            <person name="Martijn J."/>
            <person name="Lind A.E."/>
            <person name="van Eijk R."/>
            <person name="Schleper C."/>
            <person name="Guy L."/>
            <person name="Ettema T.J."/>
        </authorList>
    </citation>
    <scope>NUCLEOTIDE SEQUENCE</scope>
</reference>
<protein>
    <submittedName>
        <fullName evidence="1">Uncharacterized protein</fullName>
    </submittedName>
</protein>
<evidence type="ECO:0000313" key="1">
    <source>
        <dbReference type="EMBL" id="KKN01614.1"/>
    </source>
</evidence>
<accession>A0A0F9M794</accession>
<proteinExistence type="predicted"/>
<dbReference type="EMBL" id="LAZR01005240">
    <property type="protein sequence ID" value="KKN01614.1"/>
    <property type="molecule type" value="Genomic_DNA"/>
</dbReference>